<evidence type="ECO:0000256" key="11">
    <source>
        <dbReference type="SAM" id="Phobius"/>
    </source>
</evidence>
<gene>
    <name evidence="13" type="ORF">Dda_1663</name>
</gene>
<keyword evidence="5 11" id="KW-0812">Transmembrane</keyword>
<feature type="transmembrane region" description="Helical" evidence="11">
    <location>
        <begin position="183"/>
        <end position="211"/>
    </location>
</feature>
<feature type="region of interest" description="Disordered" evidence="10">
    <location>
        <begin position="57"/>
        <end position="78"/>
    </location>
</feature>
<feature type="domain" description="Sodium/calcium exchanger membrane region" evidence="12">
    <location>
        <begin position="122"/>
        <end position="283"/>
    </location>
</feature>
<feature type="transmembrane region" description="Helical" evidence="11">
    <location>
        <begin position="315"/>
        <end position="337"/>
    </location>
</feature>
<dbReference type="PANTHER" id="PTHR31503">
    <property type="entry name" value="VACUOLAR CALCIUM ION TRANSPORTER"/>
    <property type="match status" value="1"/>
</dbReference>
<feature type="transmembrane region" description="Helical" evidence="11">
    <location>
        <begin position="99"/>
        <end position="117"/>
    </location>
</feature>
<feature type="domain" description="Sodium/calcium exchanger membrane region" evidence="12">
    <location>
        <begin position="319"/>
        <end position="461"/>
    </location>
</feature>
<dbReference type="NCBIfam" id="TIGR00378">
    <property type="entry name" value="cax"/>
    <property type="match status" value="1"/>
</dbReference>
<feature type="compositionally biased region" description="Basic residues" evidence="10">
    <location>
        <begin position="555"/>
        <end position="570"/>
    </location>
</feature>
<feature type="compositionally biased region" description="Basic and acidic residues" evidence="10">
    <location>
        <begin position="582"/>
        <end position="595"/>
    </location>
</feature>
<feature type="compositionally biased region" description="Low complexity" evidence="10">
    <location>
        <begin position="492"/>
        <end position="507"/>
    </location>
</feature>
<evidence type="ECO:0000256" key="9">
    <source>
        <dbReference type="ARBA" id="ARBA00023136"/>
    </source>
</evidence>
<feature type="region of interest" description="Disordered" evidence="10">
    <location>
        <begin position="479"/>
        <end position="601"/>
    </location>
</feature>
<keyword evidence="6" id="KW-0106">Calcium</keyword>
<dbReference type="EMBL" id="JAQGDS010000002">
    <property type="protein sequence ID" value="KAJ6263104.1"/>
    <property type="molecule type" value="Genomic_DNA"/>
</dbReference>
<name>A0AAD6J3W1_DREDA</name>
<feature type="compositionally biased region" description="Basic and acidic residues" evidence="10">
    <location>
        <begin position="528"/>
        <end position="548"/>
    </location>
</feature>
<dbReference type="PANTHER" id="PTHR31503:SF14">
    <property type="entry name" value="VACUOLAR CALCIUM ION TRANSPORTER"/>
    <property type="match status" value="1"/>
</dbReference>
<feature type="compositionally biased region" description="Low complexity" evidence="10">
    <location>
        <begin position="19"/>
        <end position="29"/>
    </location>
</feature>
<dbReference type="InterPro" id="IPR044880">
    <property type="entry name" value="NCX_ion-bd_dom_sf"/>
</dbReference>
<dbReference type="GO" id="GO:0015369">
    <property type="term" value="F:calcium:proton antiporter activity"/>
    <property type="evidence" value="ECO:0007669"/>
    <property type="project" value="InterPro"/>
</dbReference>
<feature type="transmembrane region" description="Helical" evidence="11">
    <location>
        <begin position="262"/>
        <end position="281"/>
    </location>
</feature>
<organism evidence="13 14">
    <name type="scientific">Drechslerella dactyloides</name>
    <name type="common">Nematode-trapping fungus</name>
    <name type="synonym">Arthrobotrys dactyloides</name>
    <dbReference type="NCBI Taxonomy" id="74499"/>
    <lineage>
        <taxon>Eukaryota</taxon>
        <taxon>Fungi</taxon>
        <taxon>Dikarya</taxon>
        <taxon>Ascomycota</taxon>
        <taxon>Pezizomycotina</taxon>
        <taxon>Orbiliomycetes</taxon>
        <taxon>Orbiliales</taxon>
        <taxon>Orbiliaceae</taxon>
        <taxon>Drechslerella</taxon>
    </lineage>
</organism>
<protein>
    <submittedName>
        <fullName evidence="13">Vacuolar calcium ion transporter</fullName>
    </submittedName>
</protein>
<keyword evidence="3" id="KW-0813">Transport</keyword>
<sequence>MSTAVDLETGPESQPAAPPAAHADAGAATTRHHTDPHAWKTPIFRRKKHEDTFVGLTPEEAQEKHEQRLAKGVPPKHHRFNPAKAALVTWKSTSTLSSWSNILFPAVPAGIILWYTSRDTHPVAVFILNFIGMVPSGNLLAFASGELQTKMPKILGATLEILTGAVVELIICIILLFGKQFDVVRAALLGSMLANLLLVTGACFLAGGIAYREQELAEYVTEVSGAALLVSAVGVLLPSQFYQAVYPRPDVGERDASLRVLHVSRIVSIGLLIAYACFLFFQLKTHSTTFYHVLEKAEDADADGHKEQYRRKLSLLEAIFLTLVGLTFVSFCAYFMVQEIPTIVRTRGISDPFMGLILVPLIEKAAEHLSALDEAWDKQMDLALSHCLGATVQTALLVAPIVIIVGWAADLNMDLNFEYFMAFSLLLAVLVVGNFVRDRKTNWLEGAFLLMVYYVVAVVAFYYPNPEEGGERVDVGVHEGTRAGEGGEHASETTAALAEAATTAAAEVAEHMPSQAKAQAASPTKGGKTVDKDGFETVSRKPRAEQHARAQPKTGRGKNGRTHRGGRRHRPDGSPQRGKQRPAVEAKPAIEEGEKSIPQPATYVAPRRVPGLTYAAVAGKAVGWASTPPSSPVQGPRAAMLPTHLPAPSTTLSAHPSTATTTTVAKPAAKSTTATNEAAAATKGCAVIDSHSAVALTDAEVPGAGLAQTFNRLIRQSQTVMATADIDTVCQAWMHSQQELLAAQMQQQCDAAARALAAGDILGIPAWAMHENEVLVLTTGKIPEILFPITDVVCGRYEEWLEGIGIRAYEVAYDELEFSHRILVFPKRNYERMRVEGKC</sequence>
<evidence type="ECO:0000256" key="3">
    <source>
        <dbReference type="ARBA" id="ARBA00022448"/>
    </source>
</evidence>
<comment type="caution">
    <text evidence="13">The sequence shown here is derived from an EMBL/GenBank/DDBJ whole genome shotgun (WGS) entry which is preliminary data.</text>
</comment>
<evidence type="ECO:0000256" key="4">
    <source>
        <dbReference type="ARBA" id="ARBA00022568"/>
    </source>
</evidence>
<evidence type="ECO:0000259" key="12">
    <source>
        <dbReference type="Pfam" id="PF01699"/>
    </source>
</evidence>
<keyword evidence="7 11" id="KW-1133">Transmembrane helix</keyword>
<evidence type="ECO:0000313" key="13">
    <source>
        <dbReference type="EMBL" id="KAJ6263104.1"/>
    </source>
</evidence>
<accession>A0AAD6J3W1</accession>
<feature type="compositionally biased region" description="Basic and acidic residues" evidence="10">
    <location>
        <begin position="479"/>
        <end position="491"/>
    </location>
</feature>
<feature type="transmembrane region" description="Helical" evidence="11">
    <location>
        <begin position="123"/>
        <end position="142"/>
    </location>
</feature>
<dbReference type="AlphaFoldDB" id="A0AAD6J3W1"/>
<proteinExistence type="inferred from homology"/>
<feature type="transmembrane region" description="Helical" evidence="11">
    <location>
        <begin position="223"/>
        <end position="242"/>
    </location>
</feature>
<evidence type="ECO:0000256" key="2">
    <source>
        <dbReference type="ARBA" id="ARBA00008170"/>
    </source>
</evidence>
<comment type="similarity">
    <text evidence="2">Belongs to the Ca(2+):cation antiporter (CaCA) (TC 2.A.19) family.</text>
</comment>
<dbReference type="InterPro" id="IPR004798">
    <property type="entry name" value="CAX-like"/>
</dbReference>
<dbReference type="InterPro" id="IPR004713">
    <property type="entry name" value="CaH_exchang"/>
</dbReference>
<evidence type="ECO:0000256" key="1">
    <source>
        <dbReference type="ARBA" id="ARBA00004127"/>
    </source>
</evidence>
<feature type="region of interest" description="Disordered" evidence="10">
    <location>
        <begin position="1"/>
        <end position="42"/>
    </location>
</feature>
<feature type="transmembrane region" description="Helical" evidence="11">
    <location>
        <begin position="154"/>
        <end position="177"/>
    </location>
</feature>
<keyword evidence="8" id="KW-0406">Ion transport</keyword>
<evidence type="ECO:0000256" key="10">
    <source>
        <dbReference type="SAM" id="MobiDB-lite"/>
    </source>
</evidence>
<dbReference type="GO" id="GO:0012505">
    <property type="term" value="C:endomembrane system"/>
    <property type="evidence" value="ECO:0007669"/>
    <property type="project" value="UniProtKB-SubCell"/>
</dbReference>
<keyword evidence="9 11" id="KW-0472">Membrane</keyword>
<feature type="transmembrane region" description="Helical" evidence="11">
    <location>
        <begin position="383"/>
        <end position="407"/>
    </location>
</feature>
<dbReference type="GO" id="GO:0000329">
    <property type="term" value="C:fungal-type vacuole membrane"/>
    <property type="evidence" value="ECO:0007669"/>
    <property type="project" value="TreeGrafter"/>
</dbReference>
<dbReference type="Pfam" id="PF01699">
    <property type="entry name" value="Na_Ca_ex"/>
    <property type="match status" value="2"/>
</dbReference>
<comment type="subcellular location">
    <subcellularLocation>
        <location evidence="1">Endomembrane system</location>
        <topology evidence="1">Multi-pass membrane protein</topology>
    </subcellularLocation>
</comment>
<evidence type="ECO:0000256" key="6">
    <source>
        <dbReference type="ARBA" id="ARBA00022837"/>
    </source>
</evidence>
<evidence type="ECO:0000256" key="8">
    <source>
        <dbReference type="ARBA" id="ARBA00023065"/>
    </source>
</evidence>
<evidence type="ECO:0000256" key="5">
    <source>
        <dbReference type="ARBA" id="ARBA00022692"/>
    </source>
</evidence>
<keyword evidence="14" id="KW-1185">Reference proteome</keyword>
<dbReference type="Proteomes" id="UP001221413">
    <property type="component" value="Unassembled WGS sequence"/>
</dbReference>
<dbReference type="Gene3D" id="1.20.1420.30">
    <property type="entry name" value="NCX, central ion-binding region"/>
    <property type="match status" value="2"/>
</dbReference>
<feature type="transmembrane region" description="Helical" evidence="11">
    <location>
        <begin position="419"/>
        <end position="436"/>
    </location>
</feature>
<evidence type="ECO:0000256" key="7">
    <source>
        <dbReference type="ARBA" id="ARBA00022989"/>
    </source>
</evidence>
<keyword evidence="4" id="KW-0109">Calcium transport</keyword>
<evidence type="ECO:0000313" key="14">
    <source>
        <dbReference type="Proteomes" id="UP001221413"/>
    </source>
</evidence>
<feature type="transmembrane region" description="Helical" evidence="11">
    <location>
        <begin position="443"/>
        <end position="463"/>
    </location>
</feature>
<dbReference type="GO" id="GO:0006874">
    <property type="term" value="P:intracellular calcium ion homeostasis"/>
    <property type="evidence" value="ECO:0007669"/>
    <property type="project" value="TreeGrafter"/>
</dbReference>
<dbReference type="InterPro" id="IPR004837">
    <property type="entry name" value="NaCa_Exmemb"/>
</dbReference>
<reference evidence="13" key="1">
    <citation type="submission" date="2023-01" db="EMBL/GenBank/DDBJ databases">
        <title>The chitinases involved in constricting ring structure development in the nematode-trapping fungus Drechslerella dactyloides.</title>
        <authorList>
            <person name="Wang R."/>
            <person name="Zhang L."/>
            <person name="Tang P."/>
            <person name="Li S."/>
            <person name="Liang L."/>
        </authorList>
    </citation>
    <scope>NUCLEOTIDE SEQUENCE</scope>
    <source>
        <strain evidence="13">YMF1.00031</strain>
    </source>
</reference>